<dbReference type="GO" id="GO:0004674">
    <property type="term" value="F:protein serine/threonine kinase activity"/>
    <property type="evidence" value="ECO:0007669"/>
    <property type="project" value="UniProtKB-KW"/>
</dbReference>
<name>A0A7J6MSG3_PERCH</name>
<keyword evidence="4" id="KW-0418">Kinase</keyword>
<evidence type="ECO:0000256" key="5">
    <source>
        <dbReference type="ARBA" id="ARBA00022840"/>
    </source>
</evidence>
<dbReference type="InterPro" id="IPR008271">
    <property type="entry name" value="Ser/Thr_kinase_AS"/>
</dbReference>
<evidence type="ECO:0000313" key="9">
    <source>
        <dbReference type="Proteomes" id="UP000591131"/>
    </source>
</evidence>
<evidence type="ECO:0000256" key="4">
    <source>
        <dbReference type="ARBA" id="ARBA00022777"/>
    </source>
</evidence>
<dbReference type="EMBL" id="JAAPAO010000061">
    <property type="protein sequence ID" value="KAF4674549.1"/>
    <property type="molecule type" value="Genomic_DNA"/>
</dbReference>
<keyword evidence="5" id="KW-0067">ATP-binding</keyword>
<evidence type="ECO:0000256" key="2">
    <source>
        <dbReference type="ARBA" id="ARBA00022679"/>
    </source>
</evidence>
<evidence type="ECO:0000256" key="1">
    <source>
        <dbReference type="ARBA" id="ARBA00022527"/>
    </source>
</evidence>
<dbReference type="Pfam" id="PF00069">
    <property type="entry name" value="Pkinase"/>
    <property type="match status" value="1"/>
</dbReference>
<dbReference type="PANTHER" id="PTHR24346">
    <property type="entry name" value="MAP/MICROTUBULE AFFINITY-REGULATING KINASE"/>
    <property type="match status" value="1"/>
</dbReference>
<feature type="domain" description="Protein kinase" evidence="7">
    <location>
        <begin position="77"/>
        <end position="378"/>
    </location>
</feature>
<evidence type="ECO:0000256" key="3">
    <source>
        <dbReference type="ARBA" id="ARBA00022741"/>
    </source>
</evidence>
<dbReference type="SMART" id="SM00220">
    <property type="entry name" value="S_TKc"/>
    <property type="match status" value="1"/>
</dbReference>
<dbReference type="PROSITE" id="PS50011">
    <property type="entry name" value="PROTEIN_KINASE_DOM"/>
    <property type="match status" value="1"/>
</dbReference>
<gene>
    <name evidence="8" type="primary">PTK2</name>
    <name evidence="8" type="ORF">FOL47_009075</name>
</gene>
<evidence type="ECO:0000256" key="6">
    <source>
        <dbReference type="SAM" id="MobiDB-lite"/>
    </source>
</evidence>
<reference evidence="8 9" key="1">
    <citation type="submission" date="2020-04" db="EMBL/GenBank/DDBJ databases">
        <title>Perkinsus chesapeaki whole genome sequence.</title>
        <authorList>
            <person name="Bogema D.R."/>
        </authorList>
    </citation>
    <scope>NUCLEOTIDE SEQUENCE [LARGE SCALE GENOMIC DNA]</scope>
    <source>
        <strain evidence="8">ATCC PRA-425</strain>
    </source>
</reference>
<dbReference type="PROSITE" id="PS00108">
    <property type="entry name" value="PROTEIN_KINASE_ST"/>
    <property type="match status" value="1"/>
</dbReference>
<sequence length="717" mass="79849">MPHSSGHHYLHGRRIEGSTVPAVHLHRDGAPAPIINLPQPDDNILCTPFCVMSRVECILSQFIGSRDDDDLCGSMEYSSREFEDRWLYGSNNRMSEENRQQALAQRRMMDLLTDRGYENISPLPDDVQGGEAWVVYCSKSGSDYVAKMKPIDKNVLIEAETLSRLQSSVTHPYIVQLCDFILTDCLLCLLFEAVHPVGMDLVEVLALERYHGAVDHLRMRKWMLQLCLALEYSHAHSVWHRDIKAENVMIDSNDNARLLDFGMAAFARTSASGLDESSDLDGEERNKFFGTEQYAAPEVILHQEYTAKVDLWGLGVILHQVYQGRAPLMDYSDTPGRLRIKGPLRPMNPWVMEAMLGLLEPDPERRWGFDQIYACRWMQESDDFSMDAPVGETRALSGRELIERISLQPGEPPVWVSLKGVATCYSWDPHGIPRDKAGAFLRSHESRQLRTELSSVQVARGRETGNIAVDVSDMVNVGSIGKVFMSVNGGLGVCTVMPSSIVSDRSSAHHFDHSSIDLAALAGHGFDVSSPPPSLSSPPSFHNSHLTVSTHTATIVPGRSLEQRLSSLSARGARPGHNEGNIEIGGRRSRVPPAPRDHTPLPPSMMTFLSVDREVLVRSVKGRVKVWISLARHVEYIWRAVDRTEVSEVISKLQPLLHRMRALRASYPGLPAFAVEVTDLVRKYGSDKLFVTVNGGIGRVFSLAAKGARNSSRMAQF</sequence>
<dbReference type="GO" id="GO:0005737">
    <property type="term" value="C:cytoplasm"/>
    <property type="evidence" value="ECO:0007669"/>
    <property type="project" value="TreeGrafter"/>
</dbReference>
<comment type="caution">
    <text evidence="8">The sequence shown here is derived from an EMBL/GenBank/DDBJ whole genome shotgun (WGS) entry which is preliminary data.</text>
</comment>
<keyword evidence="2" id="KW-0808">Transferase</keyword>
<feature type="region of interest" description="Disordered" evidence="6">
    <location>
        <begin position="568"/>
        <end position="603"/>
    </location>
</feature>
<proteinExistence type="predicted"/>
<keyword evidence="9" id="KW-1185">Reference proteome</keyword>
<dbReference type="GO" id="GO:0005524">
    <property type="term" value="F:ATP binding"/>
    <property type="evidence" value="ECO:0007669"/>
    <property type="project" value="UniProtKB-KW"/>
</dbReference>
<dbReference type="AlphaFoldDB" id="A0A7J6MSG3"/>
<keyword evidence="3" id="KW-0547">Nucleotide-binding</keyword>
<evidence type="ECO:0000259" key="7">
    <source>
        <dbReference type="PROSITE" id="PS50011"/>
    </source>
</evidence>
<accession>A0A7J6MSG3</accession>
<dbReference type="GO" id="GO:0035556">
    <property type="term" value="P:intracellular signal transduction"/>
    <property type="evidence" value="ECO:0007669"/>
    <property type="project" value="TreeGrafter"/>
</dbReference>
<dbReference type="Gene3D" id="1.10.510.10">
    <property type="entry name" value="Transferase(Phosphotransferase) domain 1"/>
    <property type="match status" value="1"/>
</dbReference>
<dbReference type="SUPFAM" id="SSF56112">
    <property type="entry name" value="Protein kinase-like (PK-like)"/>
    <property type="match status" value="1"/>
</dbReference>
<organism evidence="8 9">
    <name type="scientific">Perkinsus chesapeaki</name>
    <name type="common">Clam parasite</name>
    <name type="synonym">Perkinsus andrewsi</name>
    <dbReference type="NCBI Taxonomy" id="330153"/>
    <lineage>
        <taxon>Eukaryota</taxon>
        <taxon>Sar</taxon>
        <taxon>Alveolata</taxon>
        <taxon>Perkinsozoa</taxon>
        <taxon>Perkinsea</taxon>
        <taxon>Perkinsida</taxon>
        <taxon>Perkinsidae</taxon>
        <taxon>Perkinsus</taxon>
    </lineage>
</organism>
<dbReference type="InterPro" id="IPR000719">
    <property type="entry name" value="Prot_kinase_dom"/>
</dbReference>
<dbReference type="PANTHER" id="PTHR24346:SF82">
    <property type="entry name" value="KP78A-RELATED"/>
    <property type="match status" value="1"/>
</dbReference>
<evidence type="ECO:0000313" key="8">
    <source>
        <dbReference type="EMBL" id="KAF4674549.1"/>
    </source>
</evidence>
<dbReference type="OrthoDB" id="10252171at2759"/>
<protein>
    <submittedName>
        <fullName evidence="8">Putative serine/threonine protein phosphatase</fullName>
    </submittedName>
</protein>
<keyword evidence="1" id="KW-0723">Serine/threonine-protein kinase</keyword>
<dbReference type="Proteomes" id="UP000591131">
    <property type="component" value="Unassembled WGS sequence"/>
</dbReference>
<dbReference type="InterPro" id="IPR011009">
    <property type="entry name" value="Kinase-like_dom_sf"/>
</dbReference>